<keyword evidence="2" id="KW-1185">Reference proteome</keyword>
<proteinExistence type="predicted"/>
<protein>
    <submittedName>
        <fullName evidence="1">Uncharacterized protein</fullName>
    </submittedName>
</protein>
<dbReference type="AlphaFoldDB" id="A0A853IE86"/>
<dbReference type="RefSeq" id="WP_219340316.1">
    <property type="nucleotide sequence ID" value="NZ_JACCKB010000298.1"/>
</dbReference>
<evidence type="ECO:0000313" key="1">
    <source>
        <dbReference type="EMBL" id="NYZ70152.1"/>
    </source>
</evidence>
<organism evidence="1 2">
    <name type="scientific">Spartinivicinus marinus</name>
    <dbReference type="NCBI Taxonomy" id="2994442"/>
    <lineage>
        <taxon>Bacteria</taxon>
        <taxon>Pseudomonadati</taxon>
        <taxon>Pseudomonadota</taxon>
        <taxon>Gammaproteobacteria</taxon>
        <taxon>Oceanospirillales</taxon>
        <taxon>Zooshikellaceae</taxon>
        <taxon>Spartinivicinus</taxon>
    </lineage>
</organism>
<accession>A0A853IE86</accession>
<feature type="non-terminal residue" evidence="1">
    <location>
        <position position="1"/>
    </location>
</feature>
<comment type="caution">
    <text evidence="1">The sequence shown here is derived from an EMBL/GenBank/DDBJ whole genome shotgun (WGS) entry which is preliminary data.</text>
</comment>
<gene>
    <name evidence="1" type="ORF">H0A36_29505</name>
</gene>
<sequence>LTGKLNASDYSQDKAFYQALDVCPDAWKYLHPVQDVQARQQAISSNLSNIDSEASELGYDVDDNMRRNAKATKKFMEICKKEGVDPQLVTGLFSASASSGGKSE</sequence>
<dbReference type="Proteomes" id="UP000569732">
    <property type="component" value="Unassembled WGS sequence"/>
</dbReference>
<evidence type="ECO:0000313" key="2">
    <source>
        <dbReference type="Proteomes" id="UP000569732"/>
    </source>
</evidence>
<dbReference type="EMBL" id="JACCKB010000298">
    <property type="protein sequence ID" value="NYZ70152.1"/>
    <property type="molecule type" value="Genomic_DNA"/>
</dbReference>
<name>A0A853IE86_9GAMM</name>
<reference evidence="1 2" key="1">
    <citation type="submission" date="2020-07" db="EMBL/GenBank/DDBJ databases">
        <title>Endozoicomonas sp. nov., isolated from sediment.</title>
        <authorList>
            <person name="Gu T."/>
        </authorList>
    </citation>
    <scope>NUCLEOTIDE SEQUENCE [LARGE SCALE GENOMIC DNA]</scope>
    <source>
        <strain evidence="1 2">SM1973</strain>
    </source>
</reference>